<dbReference type="InParanoid" id="G5C1S8"/>
<keyword evidence="2" id="KW-0547">Nucleotide-binding</keyword>
<dbReference type="EC" id="2.7.1.-" evidence="2"/>
<dbReference type="PRINTS" id="PR00475">
    <property type="entry name" value="HEXOKINASE"/>
</dbReference>
<dbReference type="PANTHER" id="PTHR19443">
    <property type="entry name" value="HEXOKINASE"/>
    <property type="match status" value="1"/>
</dbReference>
<keyword evidence="2 4" id="KW-0418">Kinase</keyword>
<reference evidence="4 5" key="1">
    <citation type="journal article" date="2011" name="Nature">
        <title>Genome sequencing reveals insights into physiology and longevity of the naked mole rat.</title>
        <authorList>
            <person name="Kim E.B."/>
            <person name="Fang X."/>
            <person name="Fushan A.A."/>
            <person name="Huang Z."/>
            <person name="Lobanov A.V."/>
            <person name="Han L."/>
            <person name="Marino S.M."/>
            <person name="Sun X."/>
            <person name="Turanov A.A."/>
            <person name="Yang P."/>
            <person name="Yim S.H."/>
            <person name="Zhao X."/>
            <person name="Kasaikina M.V."/>
            <person name="Stoletzki N."/>
            <person name="Peng C."/>
            <person name="Polak P."/>
            <person name="Xiong Z."/>
            <person name="Kiezun A."/>
            <person name="Zhu Y."/>
            <person name="Chen Y."/>
            <person name="Kryukov G.V."/>
            <person name="Zhang Q."/>
            <person name="Peshkin L."/>
            <person name="Yang L."/>
            <person name="Bronson R.T."/>
            <person name="Buffenstein R."/>
            <person name="Wang B."/>
            <person name="Han C."/>
            <person name="Li Q."/>
            <person name="Chen L."/>
            <person name="Zhao W."/>
            <person name="Sunyaev S.R."/>
            <person name="Park T.J."/>
            <person name="Zhang G."/>
            <person name="Wang J."/>
            <person name="Gladyshev V.N."/>
        </authorList>
    </citation>
    <scope>NUCLEOTIDE SEQUENCE [LARGE SCALE GENOMIC DNA]</scope>
</reference>
<dbReference type="Proteomes" id="UP000006813">
    <property type="component" value="Unassembled WGS sequence"/>
</dbReference>
<dbReference type="SUPFAM" id="SSF53067">
    <property type="entry name" value="Actin-like ATPase domain"/>
    <property type="match status" value="2"/>
</dbReference>
<dbReference type="GO" id="GO:0004340">
    <property type="term" value="F:glucokinase activity"/>
    <property type="evidence" value="ECO:0007669"/>
    <property type="project" value="TreeGrafter"/>
</dbReference>
<dbReference type="Pfam" id="PF03727">
    <property type="entry name" value="Hexokinase_2"/>
    <property type="match status" value="1"/>
</dbReference>
<dbReference type="InterPro" id="IPR043129">
    <property type="entry name" value="ATPase_NBD"/>
</dbReference>
<dbReference type="Gene3D" id="3.30.420.40">
    <property type="match status" value="1"/>
</dbReference>
<proteinExistence type="inferred from homology"/>
<dbReference type="AlphaFoldDB" id="G5C1S8"/>
<keyword evidence="2" id="KW-0808">Transferase</keyword>
<comment type="similarity">
    <text evidence="2">Belongs to the hexokinase family.</text>
</comment>
<dbReference type="GO" id="GO:0006006">
    <property type="term" value="P:glucose metabolic process"/>
    <property type="evidence" value="ECO:0007669"/>
    <property type="project" value="TreeGrafter"/>
</dbReference>
<sequence length="200" mass="22462">MAKEELLFRGKLSPELLTTGSFETKDVSDIEEEKDGIQKAYQVLAWRGMDPLQEDCTTTRRVGQIMSTRCASLCAATLVTLLWCLREKKGEDQLHSTIRVDLSFYKKHPHFAQHLHKAVRRLVPDCGSGKGGAIVTAVAYPVANQHRAHQKTLEPLSLSHEQLLEVKRTMKVEIERGLSKETHTIAPVKMLLTYVCATPV</sequence>
<evidence type="ECO:0000313" key="4">
    <source>
        <dbReference type="EMBL" id="EHB15489.1"/>
    </source>
</evidence>
<dbReference type="GO" id="GO:0005524">
    <property type="term" value="F:ATP binding"/>
    <property type="evidence" value="ECO:0007669"/>
    <property type="project" value="UniProtKB-UniRule"/>
</dbReference>
<accession>G5C1S8</accession>
<dbReference type="EMBL" id="JH172931">
    <property type="protein sequence ID" value="EHB15489.1"/>
    <property type="molecule type" value="Genomic_DNA"/>
</dbReference>
<organism evidence="4 5">
    <name type="scientific">Heterocephalus glaber</name>
    <name type="common">Naked mole rat</name>
    <dbReference type="NCBI Taxonomy" id="10181"/>
    <lineage>
        <taxon>Eukaryota</taxon>
        <taxon>Metazoa</taxon>
        <taxon>Chordata</taxon>
        <taxon>Craniata</taxon>
        <taxon>Vertebrata</taxon>
        <taxon>Euteleostomi</taxon>
        <taxon>Mammalia</taxon>
        <taxon>Eutheria</taxon>
        <taxon>Euarchontoglires</taxon>
        <taxon>Glires</taxon>
        <taxon>Rodentia</taxon>
        <taxon>Hystricomorpha</taxon>
        <taxon>Bathyergidae</taxon>
        <taxon>Heterocephalus</taxon>
    </lineage>
</organism>
<protein>
    <recommendedName>
        <fullName evidence="2">Phosphotransferase</fullName>
        <ecNumber evidence="2">2.7.1.-</ecNumber>
    </recommendedName>
</protein>
<evidence type="ECO:0000256" key="1">
    <source>
        <dbReference type="ARBA" id="ARBA00004888"/>
    </source>
</evidence>
<dbReference type="GO" id="GO:0005739">
    <property type="term" value="C:mitochondrion"/>
    <property type="evidence" value="ECO:0007669"/>
    <property type="project" value="TreeGrafter"/>
</dbReference>
<dbReference type="InterPro" id="IPR001312">
    <property type="entry name" value="Hexokinase"/>
</dbReference>
<evidence type="ECO:0000256" key="2">
    <source>
        <dbReference type="RuleBase" id="RU362007"/>
    </source>
</evidence>
<dbReference type="PANTHER" id="PTHR19443:SF4">
    <property type="entry name" value="HEXOKINASE-2"/>
    <property type="match status" value="1"/>
</dbReference>
<feature type="domain" description="Hexokinase C-terminal" evidence="3">
    <location>
        <begin position="1"/>
        <end position="124"/>
    </location>
</feature>
<evidence type="ECO:0000259" key="3">
    <source>
        <dbReference type="Pfam" id="PF03727"/>
    </source>
</evidence>
<comment type="pathway">
    <text evidence="1">Carbohydrate degradation; glycolysis; D-glyceraldehyde 3-phosphate and glycerone phosphate from D-glucose: step 1/4.</text>
</comment>
<dbReference type="GO" id="GO:0001678">
    <property type="term" value="P:intracellular glucose homeostasis"/>
    <property type="evidence" value="ECO:0007669"/>
    <property type="project" value="InterPro"/>
</dbReference>
<keyword evidence="2" id="KW-0067">ATP-binding</keyword>
<evidence type="ECO:0000313" key="5">
    <source>
        <dbReference type="Proteomes" id="UP000006813"/>
    </source>
</evidence>
<keyword evidence="2" id="KW-0324">Glycolysis</keyword>
<name>G5C1S8_HETGA</name>
<dbReference type="GO" id="GO:0008865">
    <property type="term" value="F:fructokinase activity"/>
    <property type="evidence" value="ECO:0007669"/>
    <property type="project" value="TreeGrafter"/>
</dbReference>
<dbReference type="GO" id="GO:0005829">
    <property type="term" value="C:cytosol"/>
    <property type="evidence" value="ECO:0007669"/>
    <property type="project" value="TreeGrafter"/>
</dbReference>
<dbReference type="GO" id="GO:0006096">
    <property type="term" value="P:glycolytic process"/>
    <property type="evidence" value="ECO:0007669"/>
    <property type="project" value="UniProtKB-KW"/>
</dbReference>
<gene>
    <name evidence="4" type="ORF">GW7_04149</name>
</gene>
<dbReference type="GO" id="GO:0005536">
    <property type="term" value="F:D-glucose binding"/>
    <property type="evidence" value="ECO:0007669"/>
    <property type="project" value="InterPro"/>
</dbReference>
<dbReference type="Gene3D" id="3.40.367.20">
    <property type="match status" value="2"/>
</dbReference>
<dbReference type="STRING" id="10181.G5C1S8"/>
<dbReference type="InterPro" id="IPR022673">
    <property type="entry name" value="Hexokinase_C"/>
</dbReference>